<evidence type="ECO:0000313" key="2">
    <source>
        <dbReference type="EMBL" id="SDT84790.1"/>
    </source>
</evidence>
<dbReference type="Proteomes" id="UP000199608">
    <property type="component" value="Unassembled WGS sequence"/>
</dbReference>
<evidence type="ECO:0000259" key="1">
    <source>
        <dbReference type="Pfam" id="PF01966"/>
    </source>
</evidence>
<feature type="domain" description="HD" evidence="1">
    <location>
        <begin position="23"/>
        <end position="101"/>
    </location>
</feature>
<dbReference type="Pfam" id="PF01966">
    <property type="entry name" value="HD"/>
    <property type="match status" value="1"/>
</dbReference>
<dbReference type="Gene3D" id="1.10.3210.10">
    <property type="entry name" value="Hypothetical protein af1432"/>
    <property type="match status" value="1"/>
</dbReference>
<evidence type="ECO:0000313" key="3">
    <source>
        <dbReference type="Proteomes" id="UP000199608"/>
    </source>
</evidence>
<dbReference type="NCBIfam" id="TIGR00277">
    <property type="entry name" value="HDIG"/>
    <property type="match status" value="1"/>
</dbReference>
<accession>A0A1H2DPH5</accession>
<dbReference type="InterPro" id="IPR006674">
    <property type="entry name" value="HD_domain"/>
</dbReference>
<dbReference type="InterPro" id="IPR003607">
    <property type="entry name" value="HD/PDEase_dom"/>
</dbReference>
<protein>
    <submittedName>
        <fullName evidence="2">HDIG domain-containing protein</fullName>
    </submittedName>
</protein>
<proteinExistence type="predicted"/>
<dbReference type="InterPro" id="IPR006675">
    <property type="entry name" value="HDIG_dom"/>
</dbReference>
<name>A0A1H2DPH5_9BACT</name>
<gene>
    <name evidence="2" type="ORF">SAMN04487931_101386</name>
</gene>
<keyword evidence="3" id="KW-1185">Reference proteome</keyword>
<dbReference type="CDD" id="cd00077">
    <property type="entry name" value="HDc"/>
    <property type="match status" value="1"/>
</dbReference>
<reference evidence="3" key="1">
    <citation type="submission" date="2016-10" db="EMBL/GenBank/DDBJ databases">
        <authorList>
            <person name="Varghese N."/>
            <person name="Submissions S."/>
        </authorList>
    </citation>
    <scope>NUCLEOTIDE SEQUENCE [LARGE SCALE GENOMIC DNA]</scope>
    <source>
        <strain evidence="3">DSM 3384</strain>
    </source>
</reference>
<dbReference type="RefSeq" id="WP_092229881.1">
    <property type="nucleotide sequence ID" value="NZ_FNLL01000001.1"/>
</dbReference>
<dbReference type="AlphaFoldDB" id="A0A1H2DPH5"/>
<organism evidence="2 3">
    <name type="scientific">Desulfobacula phenolica</name>
    <dbReference type="NCBI Taxonomy" id="90732"/>
    <lineage>
        <taxon>Bacteria</taxon>
        <taxon>Pseudomonadati</taxon>
        <taxon>Thermodesulfobacteriota</taxon>
        <taxon>Desulfobacteria</taxon>
        <taxon>Desulfobacterales</taxon>
        <taxon>Desulfobacteraceae</taxon>
        <taxon>Desulfobacula</taxon>
    </lineage>
</organism>
<sequence>MNIPSQKECFKLIEKMDMMDHIIDHSIMVSNVARFLCLKLKKTSPDLDTRLAISAALLHDITKTRSFDTKERHSETGGRMLTELGYPEIGDIIRQHVILDSYENDSPVTVQEIVNYSDKRVLHDKVVSLDKRLEYIKVKYGTKKSFKDRIQIMWTNTINLEKKIFFHLNITPNQLSDCITEKIKKDEYFK</sequence>
<dbReference type="SUPFAM" id="SSF109604">
    <property type="entry name" value="HD-domain/PDEase-like"/>
    <property type="match status" value="1"/>
</dbReference>
<dbReference type="EMBL" id="FNLL01000001">
    <property type="protein sequence ID" value="SDT84790.1"/>
    <property type="molecule type" value="Genomic_DNA"/>
</dbReference>